<dbReference type="Gene3D" id="3.30.200.20">
    <property type="entry name" value="Phosphorylase Kinase, domain 1"/>
    <property type="match status" value="1"/>
</dbReference>
<dbReference type="GO" id="GO:0004674">
    <property type="term" value="F:protein serine/threonine kinase activity"/>
    <property type="evidence" value="ECO:0007669"/>
    <property type="project" value="UniProtKB-KW"/>
</dbReference>
<dbReference type="EC" id="2.7.11.1" evidence="1"/>
<dbReference type="AlphaFoldDB" id="K6D697"/>
<dbReference type="SUPFAM" id="SSF54184">
    <property type="entry name" value="Penicillin-binding protein 2x (pbp-2x), c-terminal domain"/>
    <property type="match status" value="1"/>
</dbReference>
<evidence type="ECO:0000259" key="15">
    <source>
        <dbReference type="PROSITE" id="PS50011"/>
    </source>
</evidence>
<dbReference type="NCBIfam" id="NF033483">
    <property type="entry name" value="PknB_PASTA_kin"/>
    <property type="match status" value="1"/>
</dbReference>
<dbReference type="GO" id="GO:0009847">
    <property type="term" value="P:spore germination"/>
    <property type="evidence" value="ECO:0007669"/>
    <property type="project" value="UniProtKB-ARBA"/>
</dbReference>
<dbReference type="InterPro" id="IPR005543">
    <property type="entry name" value="PASTA_dom"/>
</dbReference>
<name>K6D697_SCHAZ</name>
<dbReference type="PROSITE" id="PS50011">
    <property type="entry name" value="PROTEIN_KINASE_DOM"/>
    <property type="match status" value="1"/>
</dbReference>
<dbReference type="InterPro" id="IPR000719">
    <property type="entry name" value="Prot_kinase_dom"/>
</dbReference>
<dbReference type="CDD" id="cd06577">
    <property type="entry name" value="PASTA_pknB"/>
    <property type="match status" value="2"/>
</dbReference>
<dbReference type="SMART" id="SM00740">
    <property type="entry name" value="PASTA"/>
    <property type="match status" value="3"/>
</dbReference>
<feature type="domain" description="PASTA" evidence="16">
    <location>
        <begin position="490"/>
        <end position="557"/>
    </location>
</feature>
<evidence type="ECO:0000313" key="18">
    <source>
        <dbReference type="Proteomes" id="UP000006315"/>
    </source>
</evidence>
<evidence type="ECO:0000256" key="2">
    <source>
        <dbReference type="ARBA" id="ARBA00022527"/>
    </source>
</evidence>
<dbReference type="STRING" id="1131731.BAZO_15894"/>
<feature type="domain" description="PASTA" evidence="16">
    <location>
        <begin position="350"/>
        <end position="416"/>
    </location>
</feature>
<dbReference type="GO" id="GO:0007165">
    <property type="term" value="P:signal transduction"/>
    <property type="evidence" value="ECO:0007669"/>
    <property type="project" value="UniProtKB-ARBA"/>
</dbReference>
<keyword evidence="7 13" id="KW-0067">ATP-binding</keyword>
<dbReference type="InterPro" id="IPR017441">
    <property type="entry name" value="Protein_kinase_ATP_BS"/>
</dbReference>
<evidence type="ECO:0000256" key="8">
    <source>
        <dbReference type="ARBA" id="ARBA00022968"/>
    </source>
</evidence>
<evidence type="ECO:0000256" key="4">
    <source>
        <dbReference type="ARBA" id="ARBA00022679"/>
    </source>
</evidence>
<accession>K6D697</accession>
<gene>
    <name evidence="17" type="ORF">BAZO_15894</name>
</gene>
<keyword evidence="3" id="KW-0309">Germination</keyword>
<dbReference type="InterPro" id="IPR011009">
    <property type="entry name" value="Kinase-like_dom_sf"/>
</dbReference>
<dbReference type="RefSeq" id="WP_003332621.1">
    <property type="nucleotide sequence ID" value="NZ_AJLR01000126.1"/>
</dbReference>
<feature type="domain" description="Protein kinase" evidence="15">
    <location>
        <begin position="10"/>
        <end position="270"/>
    </location>
</feature>
<dbReference type="PROSITE" id="PS51178">
    <property type="entry name" value="PASTA"/>
    <property type="match status" value="2"/>
</dbReference>
<evidence type="ECO:0000256" key="3">
    <source>
        <dbReference type="ARBA" id="ARBA00022544"/>
    </source>
</evidence>
<sequence length="643" mass="72437">MIGRRLSGRYKILEMIGGGGMANVYLAHDIILDRHVAVKVLRPEFSNDDEFIKRFRREAHSTTSLNHPNIVSIYDVGEENDIYFIVMEYVEGKTLKQYIQQNKVILIEEVIDIMKQLTSAIEHAHQNQIVHRDIKPHNILIDNLGHVKVTDFGIAMALTATSITQTNSVLGSVHYLSPEQARGGMANKKSDIYSLGVVMFELLTGRLPFSGESAISIALKHLQSETPSPKRWNPDIPQSVENIVLKATVKDPFRRYDSVSEMRMDLETALDPSRINEPKFIIPEDDEATKAIPIITTEHQLKPTHDTIVHPIKKENKKQSKKRIKALIIGFSLLAILAVVALFIIPPLLEPKDVIIPDVTNHAIAEAIDELQSVGLKVKPEKIVDDQVPEGLVIKTNPPVNSTVKEGFEVTVYESLGKEKIKFENFIGYQLEDAKRELEIHGIGSDHILPNYVDSEEPENEIVGQLQPKPDEPINPDEMKGMWVIFQVSKGPQLKMPNMLGWSEEKVSKFVQENYLSLDTSEQKYSNEVDSGLVISQEPKKGTTIRKGTMVKVVLSKGPEPKVYEFTKIIPFYSDDELIEEIVEVYIDDMEHEMMGKPDVIKIKETTEIPIKLVIPYNGKASYKILVNGNLLDSGEISYDSVP</sequence>
<evidence type="ECO:0000256" key="14">
    <source>
        <dbReference type="SAM" id="Phobius"/>
    </source>
</evidence>
<dbReference type="SUPFAM" id="SSF56112">
    <property type="entry name" value="Protein kinase-like (PK-like)"/>
    <property type="match status" value="1"/>
</dbReference>
<keyword evidence="14" id="KW-0812">Transmembrane</keyword>
<evidence type="ECO:0000256" key="7">
    <source>
        <dbReference type="ARBA" id="ARBA00022840"/>
    </source>
</evidence>
<dbReference type="FunFam" id="3.30.200.20:FF:000035">
    <property type="entry name" value="Serine/threonine protein kinase Stk1"/>
    <property type="match status" value="1"/>
</dbReference>
<comment type="catalytic activity">
    <reaction evidence="10">
        <text>L-seryl-[protein] + ATP = O-phospho-L-seryl-[protein] + ADP + H(+)</text>
        <dbReference type="Rhea" id="RHEA:17989"/>
        <dbReference type="Rhea" id="RHEA-COMP:9863"/>
        <dbReference type="Rhea" id="RHEA-COMP:11604"/>
        <dbReference type="ChEBI" id="CHEBI:15378"/>
        <dbReference type="ChEBI" id="CHEBI:29999"/>
        <dbReference type="ChEBI" id="CHEBI:30616"/>
        <dbReference type="ChEBI" id="CHEBI:83421"/>
        <dbReference type="ChEBI" id="CHEBI:456216"/>
        <dbReference type="EC" id="2.7.11.1"/>
    </reaction>
</comment>
<protein>
    <recommendedName>
        <fullName evidence="12">Serine/threonine-protein kinase PrkC</fullName>
        <ecNumber evidence="1">2.7.11.1</ecNumber>
    </recommendedName>
</protein>
<dbReference type="PATRIC" id="fig|1131731.3.peg.3254"/>
<keyword evidence="6 17" id="KW-0418">Kinase</keyword>
<evidence type="ECO:0000313" key="17">
    <source>
        <dbReference type="EMBL" id="EKN63834.1"/>
    </source>
</evidence>
<dbReference type="SMART" id="SM00220">
    <property type="entry name" value="S_TKc"/>
    <property type="match status" value="1"/>
</dbReference>
<dbReference type="Gene3D" id="3.30.10.20">
    <property type="match status" value="2"/>
</dbReference>
<comment type="subcellular location">
    <subcellularLocation>
        <location evidence="11">Spore membrane</location>
        <topology evidence="11">Single-pass type II membrane protein</topology>
    </subcellularLocation>
</comment>
<dbReference type="PROSITE" id="PS00108">
    <property type="entry name" value="PROTEIN_KINASE_ST"/>
    <property type="match status" value="1"/>
</dbReference>
<evidence type="ECO:0000256" key="10">
    <source>
        <dbReference type="ARBA" id="ARBA00048679"/>
    </source>
</evidence>
<evidence type="ECO:0000256" key="9">
    <source>
        <dbReference type="ARBA" id="ARBA00047899"/>
    </source>
</evidence>
<keyword evidence="14" id="KW-0472">Membrane</keyword>
<evidence type="ECO:0000256" key="1">
    <source>
        <dbReference type="ARBA" id="ARBA00012513"/>
    </source>
</evidence>
<evidence type="ECO:0000256" key="12">
    <source>
        <dbReference type="ARBA" id="ARBA00070041"/>
    </source>
</evidence>
<proteinExistence type="predicted"/>
<dbReference type="EMBL" id="AJLR01000126">
    <property type="protein sequence ID" value="EKN63834.1"/>
    <property type="molecule type" value="Genomic_DNA"/>
</dbReference>
<keyword evidence="8" id="KW-0735">Signal-anchor</keyword>
<dbReference type="GO" id="GO:0005524">
    <property type="term" value="F:ATP binding"/>
    <property type="evidence" value="ECO:0007669"/>
    <property type="project" value="UniProtKB-UniRule"/>
</dbReference>
<keyword evidence="14" id="KW-1133">Transmembrane helix</keyword>
<dbReference type="Pfam" id="PF00069">
    <property type="entry name" value="Pkinase"/>
    <property type="match status" value="1"/>
</dbReference>
<evidence type="ECO:0000256" key="6">
    <source>
        <dbReference type="ARBA" id="ARBA00022777"/>
    </source>
</evidence>
<keyword evidence="5 13" id="KW-0547">Nucleotide-binding</keyword>
<keyword evidence="2" id="KW-0723">Serine/threonine-protein kinase</keyword>
<comment type="catalytic activity">
    <reaction evidence="9">
        <text>L-threonyl-[protein] + ATP = O-phospho-L-threonyl-[protein] + ADP + H(+)</text>
        <dbReference type="Rhea" id="RHEA:46608"/>
        <dbReference type="Rhea" id="RHEA-COMP:11060"/>
        <dbReference type="Rhea" id="RHEA-COMP:11605"/>
        <dbReference type="ChEBI" id="CHEBI:15378"/>
        <dbReference type="ChEBI" id="CHEBI:30013"/>
        <dbReference type="ChEBI" id="CHEBI:30616"/>
        <dbReference type="ChEBI" id="CHEBI:61977"/>
        <dbReference type="ChEBI" id="CHEBI:456216"/>
        <dbReference type="EC" id="2.7.11.1"/>
    </reaction>
</comment>
<dbReference type="PANTHER" id="PTHR43289">
    <property type="entry name" value="MITOGEN-ACTIVATED PROTEIN KINASE KINASE KINASE 20-RELATED"/>
    <property type="match status" value="1"/>
</dbReference>
<dbReference type="InterPro" id="IPR008271">
    <property type="entry name" value="Ser/Thr_kinase_AS"/>
</dbReference>
<evidence type="ECO:0000256" key="5">
    <source>
        <dbReference type="ARBA" id="ARBA00022741"/>
    </source>
</evidence>
<organism evidence="17 18">
    <name type="scientific">Schinkia azotoformans LMG 9581</name>
    <dbReference type="NCBI Taxonomy" id="1131731"/>
    <lineage>
        <taxon>Bacteria</taxon>
        <taxon>Bacillati</taxon>
        <taxon>Bacillota</taxon>
        <taxon>Bacilli</taxon>
        <taxon>Bacillales</taxon>
        <taxon>Bacillaceae</taxon>
        <taxon>Calidifontibacillus/Schinkia group</taxon>
        <taxon>Schinkia</taxon>
    </lineage>
</organism>
<reference evidence="17 18" key="1">
    <citation type="journal article" date="2012" name="Front. Microbiol.">
        <title>Redundancy and modularity in membrane-associated dissimilatory nitrate reduction in Bacillus.</title>
        <authorList>
            <person name="Heylen K."/>
            <person name="Keltjens J."/>
        </authorList>
    </citation>
    <scope>NUCLEOTIDE SEQUENCE [LARGE SCALE GENOMIC DNA]</scope>
    <source>
        <strain evidence="17 18">LMG 9581</strain>
    </source>
</reference>
<dbReference type="PANTHER" id="PTHR43289:SF34">
    <property type="entry name" value="SERINE_THREONINE-PROTEIN KINASE YBDM-RELATED"/>
    <property type="match status" value="1"/>
</dbReference>
<dbReference type="PROSITE" id="PS00107">
    <property type="entry name" value="PROTEIN_KINASE_ATP"/>
    <property type="match status" value="1"/>
</dbReference>
<feature type="transmembrane region" description="Helical" evidence="14">
    <location>
        <begin position="326"/>
        <end position="349"/>
    </location>
</feature>
<dbReference type="Gene3D" id="1.10.510.10">
    <property type="entry name" value="Transferase(Phosphotransferase) domain 1"/>
    <property type="match status" value="1"/>
</dbReference>
<feature type="binding site" evidence="13">
    <location>
        <position position="39"/>
    </location>
    <ligand>
        <name>ATP</name>
        <dbReference type="ChEBI" id="CHEBI:30616"/>
    </ligand>
</feature>
<evidence type="ECO:0000256" key="11">
    <source>
        <dbReference type="ARBA" id="ARBA00060432"/>
    </source>
</evidence>
<dbReference type="Pfam" id="PF03793">
    <property type="entry name" value="PASTA"/>
    <property type="match status" value="2"/>
</dbReference>
<evidence type="ECO:0000256" key="13">
    <source>
        <dbReference type="PROSITE-ProRule" id="PRU10141"/>
    </source>
</evidence>
<dbReference type="FunFam" id="1.10.510.10:FF:000021">
    <property type="entry name" value="Serine/threonine protein kinase"/>
    <property type="match status" value="1"/>
</dbReference>
<keyword evidence="18" id="KW-1185">Reference proteome</keyword>
<comment type="caution">
    <text evidence="17">The sequence shown here is derived from an EMBL/GenBank/DDBJ whole genome shotgun (WGS) entry which is preliminary data.</text>
</comment>
<dbReference type="Proteomes" id="UP000006315">
    <property type="component" value="Unassembled WGS sequence"/>
</dbReference>
<dbReference type="GeneID" id="89469969"/>
<dbReference type="Gene3D" id="2.60.40.2560">
    <property type="match status" value="1"/>
</dbReference>
<dbReference type="GO" id="GO:0071224">
    <property type="term" value="P:cellular response to peptidoglycan"/>
    <property type="evidence" value="ECO:0007669"/>
    <property type="project" value="UniProtKB-ARBA"/>
</dbReference>
<dbReference type="CDD" id="cd14014">
    <property type="entry name" value="STKc_PknB_like"/>
    <property type="match status" value="1"/>
</dbReference>
<keyword evidence="4" id="KW-0808">Transferase</keyword>
<evidence type="ECO:0000259" key="16">
    <source>
        <dbReference type="PROSITE" id="PS51178"/>
    </source>
</evidence>